<dbReference type="PROSITE" id="PS50011">
    <property type="entry name" value="PROTEIN_KINASE_DOM"/>
    <property type="match status" value="1"/>
</dbReference>
<dbReference type="InterPro" id="IPR001245">
    <property type="entry name" value="Ser-Thr/Tyr_kinase_cat_dom"/>
</dbReference>
<evidence type="ECO:0000313" key="3">
    <source>
        <dbReference type="Proteomes" id="UP000256970"/>
    </source>
</evidence>
<dbReference type="EMBL" id="FNXT01001218">
    <property type="protein sequence ID" value="SZX74586.1"/>
    <property type="molecule type" value="Genomic_DNA"/>
</dbReference>
<dbReference type="SUPFAM" id="SSF56112">
    <property type="entry name" value="Protein kinase-like (PK-like)"/>
    <property type="match status" value="1"/>
</dbReference>
<dbReference type="PIRSF" id="PIRSF000654">
    <property type="entry name" value="Integrin-linked_kinase"/>
    <property type="match status" value="1"/>
</dbReference>
<dbReference type="GO" id="GO:0005524">
    <property type="term" value="F:ATP binding"/>
    <property type="evidence" value="ECO:0007669"/>
    <property type="project" value="InterPro"/>
</dbReference>
<dbReference type="Pfam" id="PF07714">
    <property type="entry name" value="PK_Tyr_Ser-Thr"/>
    <property type="match status" value="1"/>
</dbReference>
<evidence type="ECO:0000259" key="1">
    <source>
        <dbReference type="PROSITE" id="PS50011"/>
    </source>
</evidence>
<dbReference type="Gene3D" id="1.10.510.10">
    <property type="entry name" value="Transferase(Phosphotransferase) domain 1"/>
    <property type="match status" value="1"/>
</dbReference>
<reference evidence="2 3" key="1">
    <citation type="submission" date="2016-10" db="EMBL/GenBank/DDBJ databases">
        <authorList>
            <person name="Cai Z."/>
        </authorList>
    </citation>
    <scope>NUCLEOTIDE SEQUENCE [LARGE SCALE GENOMIC DNA]</scope>
</reference>
<gene>
    <name evidence="2" type="ORF">BQ4739_LOCUS14913</name>
</gene>
<proteinExistence type="predicted"/>
<name>A0A383WD15_TETOB</name>
<feature type="domain" description="Protein kinase" evidence="1">
    <location>
        <begin position="21"/>
        <end position="285"/>
    </location>
</feature>
<dbReference type="InterPro" id="IPR011009">
    <property type="entry name" value="Kinase-like_dom_sf"/>
</dbReference>
<dbReference type="STRING" id="3088.A0A383WD15"/>
<dbReference type="PANTHER" id="PTHR44329">
    <property type="entry name" value="SERINE/THREONINE-PROTEIN KINASE TNNI3K-RELATED"/>
    <property type="match status" value="1"/>
</dbReference>
<dbReference type="Proteomes" id="UP000256970">
    <property type="component" value="Unassembled WGS sequence"/>
</dbReference>
<organism evidence="2 3">
    <name type="scientific">Tetradesmus obliquus</name>
    <name type="common">Green alga</name>
    <name type="synonym">Acutodesmus obliquus</name>
    <dbReference type="NCBI Taxonomy" id="3088"/>
    <lineage>
        <taxon>Eukaryota</taxon>
        <taxon>Viridiplantae</taxon>
        <taxon>Chlorophyta</taxon>
        <taxon>core chlorophytes</taxon>
        <taxon>Chlorophyceae</taxon>
        <taxon>CS clade</taxon>
        <taxon>Sphaeropleales</taxon>
        <taxon>Scenedesmaceae</taxon>
        <taxon>Tetradesmus</taxon>
    </lineage>
</organism>
<dbReference type="AlphaFoldDB" id="A0A383WD15"/>
<dbReference type="GO" id="GO:0004674">
    <property type="term" value="F:protein serine/threonine kinase activity"/>
    <property type="evidence" value="ECO:0007669"/>
    <property type="project" value="TreeGrafter"/>
</dbReference>
<dbReference type="InterPro" id="IPR051681">
    <property type="entry name" value="Ser/Thr_Kinases-Pseudokinases"/>
</dbReference>
<evidence type="ECO:0000313" key="2">
    <source>
        <dbReference type="EMBL" id="SZX74586.1"/>
    </source>
</evidence>
<keyword evidence="3" id="KW-1185">Reference proteome</keyword>
<sequence length="290" mass="32407">MQRRSLSCKLPRISRSLLTVQDSARTVGKGGCGSVLEGEYDGRPVAVKICKESPYIELLRYEGEALYSLQHPCLLRPIALVDERGFCALVMPLYKHGSVMDALYERNRNPASKLTQAQRVRMALKAAQGLACMHRHNWVHLDIKSQNLLCDLTNPDDPAVAVADLGLAQHTAGPFSIGLGCGTGPWMGPEHYRPNVQLTNKVDIYAFGVVLWELAQHCGSLPSGNYTKSQWKHGVHTVRGRRPSCQGILQYWPNDYVALMRACWRTKPEDRPCAECVVRQLAAILEKMER</sequence>
<accession>A0A383WD15</accession>
<protein>
    <recommendedName>
        <fullName evidence="1">Protein kinase domain-containing protein</fullName>
    </recommendedName>
</protein>
<dbReference type="SMART" id="SM00220">
    <property type="entry name" value="S_TKc"/>
    <property type="match status" value="1"/>
</dbReference>
<dbReference type="InterPro" id="IPR000719">
    <property type="entry name" value="Prot_kinase_dom"/>
</dbReference>